<evidence type="ECO:0000256" key="11">
    <source>
        <dbReference type="ARBA" id="ARBA00023242"/>
    </source>
</evidence>
<dbReference type="Gene3D" id="3.30.465.10">
    <property type="match status" value="1"/>
</dbReference>
<keyword evidence="5" id="KW-0812">Transmembrane</keyword>
<dbReference type="Proteomes" id="UP000481858">
    <property type="component" value="Unassembled WGS sequence"/>
</dbReference>
<comment type="caution">
    <text evidence="14">The sequence shown here is derived from an EMBL/GenBank/DDBJ whole genome shotgun (WGS) entry which is preliminary data.</text>
</comment>
<keyword evidence="12" id="KW-0732">Signal</keyword>
<dbReference type="PANTHER" id="PTHR42973">
    <property type="entry name" value="BINDING OXIDOREDUCTASE, PUTATIVE (AFU_ORTHOLOGUE AFUA_1G17690)-RELATED"/>
    <property type="match status" value="1"/>
</dbReference>
<dbReference type="GO" id="GO:0071949">
    <property type="term" value="F:FAD binding"/>
    <property type="evidence" value="ECO:0007669"/>
    <property type="project" value="InterPro"/>
</dbReference>
<evidence type="ECO:0000256" key="9">
    <source>
        <dbReference type="ARBA" id="ARBA00023002"/>
    </source>
</evidence>
<comment type="similarity">
    <text evidence="3">Belongs to the DPM3 family.</text>
</comment>
<dbReference type="InterPro" id="IPR007219">
    <property type="entry name" value="XnlR_reg_dom"/>
</dbReference>
<dbReference type="Pfam" id="PF01565">
    <property type="entry name" value="FAD_binding_4"/>
    <property type="match status" value="1"/>
</dbReference>
<keyword evidence="8" id="KW-1133">Transmembrane helix</keyword>
<dbReference type="GO" id="GO:0016491">
    <property type="term" value="F:oxidoreductase activity"/>
    <property type="evidence" value="ECO:0007669"/>
    <property type="project" value="UniProtKB-KW"/>
</dbReference>
<dbReference type="PROSITE" id="PS51387">
    <property type="entry name" value="FAD_PCMH"/>
    <property type="match status" value="1"/>
</dbReference>
<organism evidence="14 15">
    <name type="scientific">Xylaria multiplex</name>
    <dbReference type="NCBI Taxonomy" id="323545"/>
    <lineage>
        <taxon>Eukaryota</taxon>
        <taxon>Fungi</taxon>
        <taxon>Dikarya</taxon>
        <taxon>Ascomycota</taxon>
        <taxon>Pezizomycotina</taxon>
        <taxon>Sordariomycetes</taxon>
        <taxon>Xylariomycetidae</taxon>
        <taxon>Xylariales</taxon>
        <taxon>Xylariaceae</taxon>
        <taxon>Xylaria</taxon>
    </lineage>
</organism>
<keyword evidence="9" id="KW-0560">Oxidoreductase</keyword>
<evidence type="ECO:0000256" key="8">
    <source>
        <dbReference type="ARBA" id="ARBA00022989"/>
    </source>
</evidence>
<dbReference type="GO" id="GO:0008270">
    <property type="term" value="F:zinc ion binding"/>
    <property type="evidence" value="ECO:0007669"/>
    <property type="project" value="InterPro"/>
</dbReference>
<dbReference type="InterPro" id="IPR006094">
    <property type="entry name" value="Oxid_FAD_bind_N"/>
</dbReference>
<dbReference type="InterPro" id="IPR016166">
    <property type="entry name" value="FAD-bd_PCMH"/>
</dbReference>
<dbReference type="GO" id="GO:0005789">
    <property type="term" value="C:endoplasmic reticulum membrane"/>
    <property type="evidence" value="ECO:0007669"/>
    <property type="project" value="UniProtKB-SubCell"/>
</dbReference>
<dbReference type="Pfam" id="PF04082">
    <property type="entry name" value="Fungal_trans"/>
    <property type="match status" value="1"/>
</dbReference>
<dbReference type="InParanoid" id="A0A7C8IT64"/>
<dbReference type="InterPro" id="IPR050416">
    <property type="entry name" value="FAD-linked_Oxidoreductase"/>
</dbReference>
<evidence type="ECO:0000256" key="1">
    <source>
        <dbReference type="ARBA" id="ARBA00004477"/>
    </source>
</evidence>
<evidence type="ECO:0000256" key="7">
    <source>
        <dbReference type="ARBA" id="ARBA00022827"/>
    </source>
</evidence>
<dbReference type="AlphaFoldDB" id="A0A7C8IT64"/>
<dbReference type="InterPro" id="IPR013174">
    <property type="entry name" value="DPM3"/>
</dbReference>
<evidence type="ECO:0000256" key="4">
    <source>
        <dbReference type="ARBA" id="ARBA00022630"/>
    </source>
</evidence>
<evidence type="ECO:0000256" key="5">
    <source>
        <dbReference type="ARBA" id="ARBA00022692"/>
    </source>
</evidence>
<evidence type="ECO:0000313" key="15">
    <source>
        <dbReference type="Proteomes" id="UP000481858"/>
    </source>
</evidence>
<dbReference type="PANTHER" id="PTHR42973:SF53">
    <property type="entry name" value="FAD-BINDING PCMH-TYPE DOMAIN-CONTAINING PROTEIN-RELATED"/>
    <property type="match status" value="1"/>
</dbReference>
<dbReference type="CDD" id="cd12148">
    <property type="entry name" value="fungal_TF_MHR"/>
    <property type="match status" value="1"/>
</dbReference>
<dbReference type="OrthoDB" id="103819at2759"/>
<feature type="domain" description="FAD-binding PCMH-type" evidence="13">
    <location>
        <begin position="56"/>
        <end position="230"/>
    </location>
</feature>
<keyword evidence="15" id="KW-1185">Reference proteome</keyword>
<dbReference type="GO" id="GO:0006351">
    <property type="term" value="P:DNA-templated transcription"/>
    <property type="evidence" value="ECO:0007669"/>
    <property type="project" value="InterPro"/>
</dbReference>
<evidence type="ECO:0000256" key="6">
    <source>
        <dbReference type="ARBA" id="ARBA00022824"/>
    </source>
</evidence>
<dbReference type="InterPro" id="IPR016169">
    <property type="entry name" value="FAD-bd_PCMH_sub2"/>
</dbReference>
<dbReference type="SMART" id="SM00906">
    <property type="entry name" value="Fungal_trans"/>
    <property type="match status" value="1"/>
</dbReference>
<evidence type="ECO:0000256" key="10">
    <source>
        <dbReference type="ARBA" id="ARBA00023136"/>
    </source>
</evidence>
<keyword evidence="10" id="KW-0472">Membrane</keyword>
<evidence type="ECO:0000256" key="12">
    <source>
        <dbReference type="SAM" id="SignalP"/>
    </source>
</evidence>
<keyword evidence="7" id="KW-0274">FAD</keyword>
<comment type="similarity">
    <text evidence="2">Belongs to the oxygen-dependent FAD-linked oxidoreductase family.</text>
</comment>
<reference evidence="14 15" key="1">
    <citation type="submission" date="2019-12" db="EMBL/GenBank/DDBJ databases">
        <title>Draft genome sequence of the ascomycete Xylaria multiplex DSM 110363.</title>
        <authorList>
            <person name="Buettner E."/>
            <person name="Kellner H."/>
        </authorList>
    </citation>
    <scope>NUCLEOTIDE SEQUENCE [LARGE SCALE GENOMIC DNA]</scope>
    <source>
        <strain evidence="14 15">DSM 110363</strain>
    </source>
</reference>
<evidence type="ECO:0000313" key="14">
    <source>
        <dbReference type="EMBL" id="KAF2971681.1"/>
    </source>
</evidence>
<feature type="chain" id="PRO_5028945069" description="FAD-binding PCMH-type domain-containing protein" evidence="12">
    <location>
        <begin position="21"/>
        <end position="1200"/>
    </location>
</feature>
<proteinExistence type="inferred from homology"/>
<comment type="subcellular location">
    <subcellularLocation>
        <location evidence="1">Endoplasmic reticulum membrane</location>
        <topology evidence="1">Multi-pass membrane protein</topology>
    </subcellularLocation>
</comment>
<keyword evidence="11" id="KW-0539">Nucleus</keyword>
<keyword evidence="6" id="KW-0256">Endoplasmic reticulum</keyword>
<dbReference type="Pfam" id="PF08285">
    <property type="entry name" value="DPM3"/>
    <property type="match status" value="1"/>
</dbReference>
<evidence type="ECO:0000256" key="3">
    <source>
        <dbReference type="ARBA" id="ARBA00010430"/>
    </source>
</evidence>
<dbReference type="InterPro" id="IPR036318">
    <property type="entry name" value="FAD-bd_PCMH-like_sf"/>
</dbReference>
<dbReference type="SUPFAM" id="SSF56176">
    <property type="entry name" value="FAD-binding/transporter-associated domain-like"/>
    <property type="match status" value="1"/>
</dbReference>
<dbReference type="EMBL" id="WUBL01000011">
    <property type="protein sequence ID" value="KAF2971681.1"/>
    <property type="molecule type" value="Genomic_DNA"/>
</dbReference>
<evidence type="ECO:0000259" key="13">
    <source>
        <dbReference type="PROSITE" id="PS51387"/>
    </source>
</evidence>
<protein>
    <recommendedName>
        <fullName evidence="13">FAD-binding PCMH-type domain-containing protein</fullName>
    </recommendedName>
</protein>
<keyword evidence="4" id="KW-0285">Flavoprotein</keyword>
<feature type="signal peptide" evidence="12">
    <location>
        <begin position="1"/>
        <end position="20"/>
    </location>
</feature>
<evidence type="ECO:0000256" key="2">
    <source>
        <dbReference type="ARBA" id="ARBA00005466"/>
    </source>
</evidence>
<dbReference type="GO" id="GO:0003677">
    <property type="term" value="F:DNA binding"/>
    <property type="evidence" value="ECO:0007669"/>
    <property type="project" value="InterPro"/>
</dbReference>
<sequence length="1200" mass="131803">MLKFSVVAAAFFSGITSGKATSPCEALKSAGLGERLISPNDTGYDTEVNSWWAKNNRQRADCFILPNTSDEVALALTTLTKDVGCNDTVIAVRSGGHSSTGSSSTINGVTIDLSRLNATSYDPETNIASIGPGGKWQYVYKELIQYGVTTVGGRDGDVGVGGFLLGGGNSYYSGRHGFGCDSVVNYEVVLADGSIINANEGENSDLWQALKGGGNNFGIVTRFDMRAVPAPDLFSDTRYLSLNNSYAMVDAVVGFADSDESIADDAFFTFFSHSTKVSPDIFAAGVHVNIQGISNNTTPFDEAKALPAFRNLTTVENIAVAAALSQVPSGSWNYGETLTFNNDKRIAKYAVRLHAEFVEAVKKILAPEDFFTQMFLQPLPSYRWPIGKRNGGNVLGLDDLKNNAILYTTGIGILTDNAPRKEAHALLKEMKSKLADYAKSVRGDMDFIYMNYADADQDPLTGYGTVNIKLIRDVAAKYDPTGVFQTRVPGGCVTLSVACRTTHRTGEKRQRVLLSTKYEDAVQDVSRQLADVREMLQTLMLNQEARPLVLGSQEASIDATAYTPQSMIDEQVPVLDSVQEGYDGDTSFTSHAHQIRTTLEATLLPSELELPSSGSVEIQNGQGDTKSTTARRNYLLDSADPGPGNMPLPPNEIVLKILRLARTEKQRFFVDTPLYTEDEFVSMCQDIYFATEPISIWKWIGVNVGLYSLFMSISEANCRRLGTAVNVMREHAKIPRSNAETALQSLRLCSEPSMESCRALACLANFYVKHGHSTIAWRLISGAARAALDLGLHRLTSSGTTGRIYNRKEFELFWHIYTWEKGLAMTCGKSPTIRHSDVTSDLHKLASLENREGLLNTLYGAYVDVAIVMGDIEESLFSVVAQNSSQQIRLEHVKRLASRLVEILSSVKAECPDDPTWATVLSTPLQCSAECVNEARIALSMLVKIGEKAVVSHVRQWGTLINTILAMVPLVPFIVLAGNAIATASGDDLALLSKMVWLLAPVTVNSPIARKVHGACESLHRIADRVVSSASPPNLDMTHQEYAHDQEQFDYAFPMGQQDWDSVMTGFESSEFGNYDSRMLTNIIEPCFANTYWFGPFARPIGCGPPWRQGSSELNRQHESNHDFLYLALYLQLVPLPELVQTEIVPVLPFWALVSFGAYLLFRLGWNVMTFHDVPEAHKELVAEIELAKKDLRRLGVEVD</sequence>
<accession>A0A7C8IT64</accession>
<name>A0A7C8IT64_9PEZI</name>
<gene>
    <name evidence="14" type="ORF">GQX73_g1863</name>
</gene>